<evidence type="ECO:0000256" key="1">
    <source>
        <dbReference type="SAM" id="Phobius"/>
    </source>
</evidence>
<keyword evidence="1" id="KW-0812">Transmembrane</keyword>
<keyword evidence="1" id="KW-1133">Transmembrane helix</keyword>
<dbReference type="Proteomes" id="UP000198970">
    <property type="component" value="Chromosome I"/>
</dbReference>
<dbReference type="EMBL" id="LT630003">
    <property type="protein sequence ID" value="SET73404.1"/>
    <property type="molecule type" value="Genomic_DNA"/>
</dbReference>
<accession>A0ABY1C694</accession>
<evidence type="ECO:0000313" key="3">
    <source>
        <dbReference type="Proteomes" id="UP000198970"/>
    </source>
</evidence>
<organism evidence="2 3">
    <name type="scientific">Lacrimispora sphenoides JCM 1415</name>
    <dbReference type="NCBI Taxonomy" id="1297793"/>
    <lineage>
        <taxon>Bacteria</taxon>
        <taxon>Bacillati</taxon>
        <taxon>Bacillota</taxon>
        <taxon>Clostridia</taxon>
        <taxon>Lachnospirales</taxon>
        <taxon>Lachnospiraceae</taxon>
        <taxon>Lacrimispora</taxon>
    </lineage>
</organism>
<protein>
    <submittedName>
        <fullName evidence="2">Uncharacterized protein</fullName>
    </submittedName>
</protein>
<evidence type="ECO:0000313" key="2">
    <source>
        <dbReference type="EMBL" id="SET73404.1"/>
    </source>
</evidence>
<proteinExistence type="predicted"/>
<reference evidence="2 3" key="1">
    <citation type="submission" date="2016-10" db="EMBL/GenBank/DDBJ databases">
        <authorList>
            <person name="Varghese N."/>
            <person name="Submissions S."/>
        </authorList>
    </citation>
    <scope>NUCLEOTIDE SEQUENCE [LARGE SCALE GENOMIC DNA]</scope>
    <source>
        <strain evidence="2 3">ATCC 19403</strain>
    </source>
</reference>
<keyword evidence="1" id="KW-0472">Membrane</keyword>
<keyword evidence="3" id="KW-1185">Reference proteome</keyword>
<feature type="transmembrane region" description="Helical" evidence="1">
    <location>
        <begin position="31"/>
        <end position="50"/>
    </location>
</feature>
<name>A0ABY1C694_9FIRM</name>
<sequence>MALNIFHKQTKGVQTMRNFFNREWSLPEKRLSIVSAFLFGCVLGFLFAPIKKGVYCGNHNGNRNESLPEKGTKGIL</sequence>
<gene>
    <name evidence="2" type="ORF">SAMN02745906_1490</name>
</gene>